<dbReference type="AlphaFoldDB" id="A0A7Y4L4V1"/>
<dbReference type="EMBL" id="JABJRC010000008">
    <property type="protein sequence ID" value="NOL44323.1"/>
    <property type="molecule type" value="Genomic_DNA"/>
</dbReference>
<organism evidence="2 3">
    <name type="scientific">Kribbella sandramycini</name>
    <dbReference type="NCBI Taxonomy" id="60450"/>
    <lineage>
        <taxon>Bacteria</taxon>
        <taxon>Bacillati</taxon>
        <taxon>Actinomycetota</taxon>
        <taxon>Actinomycetes</taxon>
        <taxon>Propionibacteriales</taxon>
        <taxon>Kribbellaceae</taxon>
        <taxon>Kribbella</taxon>
    </lineage>
</organism>
<protein>
    <submittedName>
        <fullName evidence="2">Uncharacterized protein</fullName>
    </submittedName>
</protein>
<evidence type="ECO:0000313" key="3">
    <source>
        <dbReference type="Proteomes" id="UP000534306"/>
    </source>
</evidence>
<keyword evidence="3" id="KW-1185">Reference proteome</keyword>
<reference evidence="2 3" key="1">
    <citation type="submission" date="2020-05" db="EMBL/GenBank/DDBJ databases">
        <title>Genome sequence of Kribbella sandramycini ATCC 39419.</title>
        <authorList>
            <person name="Maclea K.S."/>
            <person name="Fair J.L."/>
        </authorList>
    </citation>
    <scope>NUCLEOTIDE SEQUENCE [LARGE SCALE GENOMIC DNA]</scope>
    <source>
        <strain evidence="2 3">ATCC 39419</strain>
    </source>
</reference>
<evidence type="ECO:0000313" key="4">
    <source>
        <dbReference type="Proteomes" id="UP000553957"/>
    </source>
</evidence>
<dbReference type="EMBL" id="JACHKF010000001">
    <property type="protein sequence ID" value="MBB6571678.1"/>
    <property type="molecule type" value="Genomic_DNA"/>
</dbReference>
<accession>A0A7Y4L4V1</accession>
<gene>
    <name evidence="1" type="ORF">HNR71_007315</name>
    <name evidence="2" type="ORF">HPO96_29145</name>
</gene>
<comment type="caution">
    <text evidence="2">The sequence shown here is derived from an EMBL/GenBank/DDBJ whole genome shotgun (WGS) entry which is preliminary data.</text>
</comment>
<name>A0A7Y4L4V1_9ACTN</name>
<dbReference type="Proteomes" id="UP000553957">
    <property type="component" value="Unassembled WGS sequence"/>
</dbReference>
<dbReference type="Proteomes" id="UP000534306">
    <property type="component" value="Unassembled WGS sequence"/>
</dbReference>
<evidence type="ECO:0000313" key="2">
    <source>
        <dbReference type="EMBL" id="NOL44323.1"/>
    </source>
</evidence>
<evidence type="ECO:0000313" key="1">
    <source>
        <dbReference type="EMBL" id="MBB6571678.1"/>
    </source>
</evidence>
<dbReference type="RefSeq" id="WP_171677569.1">
    <property type="nucleotide sequence ID" value="NZ_BAAAGT010000009.1"/>
</dbReference>
<sequence>MRVVVRGVLVLGLLTAGLVAGPVVGEAAAVTCVRSSSATDSVGRGIGFSYRNWPGGNAKVKVTYSIVGTKKMIRVRKAQGTASTSTTLLGTSGRKVTKTVSLSYQAAGNGTLWFEPRGDTTTTGRTIYSFCLYKG</sequence>
<proteinExistence type="predicted"/>
<reference evidence="1 4" key="2">
    <citation type="submission" date="2020-08" db="EMBL/GenBank/DDBJ databases">
        <title>Sequencing the genomes of 1000 actinobacteria strains.</title>
        <authorList>
            <person name="Klenk H.-P."/>
        </authorList>
    </citation>
    <scope>NUCLEOTIDE SEQUENCE [LARGE SCALE GENOMIC DNA]</scope>
    <source>
        <strain evidence="1 4">DSM 15626</strain>
    </source>
</reference>